<dbReference type="InterPro" id="IPR008727">
    <property type="entry name" value="PAAR_motif"/>
</dbReference>
<evidence type="ECO:0008006" key="3">
    <source>
        <dbReference type="Google" id="ProtNLM"/>
    </source>
</evidence>
<dbReference type="Gene3D" id="2.60.200.60">
    <property type="match status" value="1"/>
</dbReference>
<dbReference type="Pfam" id="PF05488">
    <property type="entry name" value="PAAR_motif"/>
    <property type="match status" value="1"/>
</dbReference>
<proteinExistence type="predicted"/>
<gene>
    <name evidence="2" type="ORF">MNBD_CHLOROFLEXI01-381</name>
</gene>
<protein>
    <recommendedName>
        <fullName evidence="3">Tox-PAAR-like domain-containing protein</fullName>
    </recommendedName>
</protein>
<name>A0A3B0VV98_9ZZZZ</name>
<evidence type="ECO:0000313" key="2">
    <source>
        <dbReference type="EMBL" id="VAW40769.1"/>
    </source>
</evidence>
<sequence>MGKPAAKAGDQIKAVDMHNVIMPNGTVVPQPFNFMGKLKKDSCIDTVKINGKLAAVVGSKGKNSPSHMPVQPGVSLQKPPNNEGEIKMGSQTVQIGGKAAARHGDMAQTCMDIPGPPAQVVVMGKSDVLIGG</sequence>
<dbReference type="EMBL" id="UOEU01000811">
    <property type="protein sequence ID" value="VAW40769.1"/>
    <property type="molecule type" value="Genomic_DNA"/>
</dbReference>
<evidence type="ECO:0000256" key="1">
    <source>
        <dbReference type="SAM" id="MobiDB-lite"/>
    </source>
</evidence>
<reference evidence="2" key="1">
    <citation type="submission" date="2018-06" db="EMBL/GenBank/DDBJ databases">
        <authorList>
            <person name="Zhirakovskaya E."/>
        </authorList>
    </citation>
    <scope>NUCLEOTIDE SEQUENCE</scope>
</reference>
<feature type="region of interest" description="Disordered" evidence="1">
    <location>
        <begin position="58"/>
        <end position="77"/>
    </location>
</feature>
<organism evidence="2">
    <name type="scientific">hydrothermal vent metagenome</name>
    <dbReference type="NCBI Taxonomy" id="652676"/>
    <lineage>
        <taxon>unclassified sequences</taxon>
        <taxon>metagenomes</taxon>
        <taxon>ecological metagenomes</taxon>
    </lineage>
</organism>
<dbReference type="CDD" id="cd14740">
    <property type="entry name" value="PAAR_4"/>
    <property type="match status" value="1"/>
</dbReference>
<accession>A0A3B0VV98</accession>
<dbReference type="AlphaFoldDB" id="A0A3B0VV98"/>